<keyword evidence="4" id="KW-1185">Reference proteome</keyword>
<evidence type="ECO:0000256" key="1">
    <source>
        <dbReference type="ARBA" id="ARBA00010646"/>
    </source>
</evidence>
<dbReference type="GO" id="GO:0016998">
    <property type="term" value="P:cell wall macromolecule catabolic process"/>
    <property type="evidence" value="ECO:0007669"/>
    <property type="project" value="InterPro"/>
</dbReference>
<dbReference type="OrthoDB" id="5298492at2"/>
<organism evidence="3 4">
    <name type="scientific">Telmatospirillum siberiense</name>
    <dbReference type="NCBI Taxonomy" id="382514"/>
    <lineage>
        <taxon>Bacteria</taxon>
        <taxon>Pseudomonadati</taxon>
        <taxon>Pseudomonadota</taxon>
        <taxon>Alphaproteobacteria</taxon>
        <taxon>Rhodospirillales</taxon>
        <taxon>Rhodospirillaceae</taxon>
        <taxon>Telmatospirillum</taxon>
    </lineage>
</organism>
<dbReference type="AlphaFoldDB" id="A0A2N3PVR8"/>
<dbReference type="GO" id="GO:0003796">
    <property type="term" value="F:lysozyme activity"/>
    <property type="evidence" value="ECO:0007669"/>
    <property type="project" value="InterPro"/>
</dbReference>
<comment type="caution">
    <text evidence="3">The sequence shown here is derived from an EMBL/GenBank/DDBJ whole genome shotgun (WGS) entry which is preliminary data.</text>
</comment>
<dbReference type="EMBL" id="PIUM01000011">
    <property type="protein sequence ID" value="PKU24481.1"/>
    <property type="molecule type" value="Genomic_DNA"/>
</dbReference>
<dbReference type="PROSITE" id="PS51257">
    <property type="entry name" value="PROKAR_LIPOPROTEIN"/>
    <property type="match status" value="1"/>
</dbReference>
<dbReference type="Pfam" id="PF01183">
    <property type="entry name" value="Glyco_hydro_25"/>
    <property type="match status" value="1"/>
</dbReference>
<dbReference type="PROSITE" id="PS51904">
    <property type="entry name" value="GLYCOSYL_HYDROL_F25_2"/>
    <property type="match status" value="1"/>
</dbReference>
<dbReference type="InterPro" id="IPR002053">
    <property type="entry name" value="Glyco_hydro_25"/>
</dbReference>
<accession>A0A2N3PVR8</accession>
<dbReference type="PANTHER" id="PTHR34135">
    <property type="entry name" value="LYSOZYME"/>
    <property type="match status" value="1"/>
</dbReference>
<reference evidence="4" key="1">
    <citation type="submission" date="2017-12" db="EMBL/GenBank/DDBJ databases">
        <title>Draft genome sequence of Telmatospirillum siberiense 26-4b1T, an acidotolerant peatland alphaproteobacterium potentially involved in sulfur cycling.</title>
        <authorList>
            <person name="Hausmann B."/>
            <person name="Pjevac P."/>
            <person name="Schreck K."/>
            <person name="Herbold C.W."/>
            <person name="Daims H."/>
            <person name="Wagner M."/>
            <person name="Pester M."/>
            <person name="Loy A."/>
        </authorList>
    </citation>
    <scope>NUCLEOTIDE SEQUENCE [LARGE SCALE GENOMIC DNA]</scope>
    <source>
        <strain evidence="4">26-4b1</strain>
    </source>
</reference>
<evidence type="ECO:0000313" key="4">
    <source>
        <dbReference type="Proteomes" id="UP000233293"/>
    </source>
</evidence>
<protein>
    <submittedName>
        <fullName evidence="3">1,4-beta-N-acetylmuramidase</fullName>
    </submittedName>
</protein>
<dbReference type="CDD" id="cd00599">
    <property type="entry name" value="GH25_muramidase"/>
    <property type="match status" value="1"/>
</dbReference>
<feature type="chain" id="PRO_5014691078" evidence="2">
    <location>
        <begin position="21"/>
        <end position="280"/>
    </location>
</feature>
<dbReference type="Gene3D" id="3.20.20.80">
    <property type="entry name" value="Glycosidases"/>
    <property type="match status" value="1"/>
</dbReference>
<dbReference type="PANTHER" id="PTHR34135:SF2">
    <property type="entry name" value="LYSOZYME"/>
    <property type="match status" value="1"/>
</dbReference>
<sequence length="280" mass="30379">MISRRTMIAGLSAMAVPSLAGCAGQQRTPTPRLLATTQPITSPTDVGLDAVIDISHTSTVTDFTAIRSQGNILGVLHKATEGGDWYDPLYAQRRVQAQAAGLLWGAYHFGTHQYSGAQQAAAFLAATQSDPMTLLALDLEPNDRKPGNTMTLDQAEEFVQTIYQATGRLPLIYTHPTWANGGVYGRARISLGRPITTNSILASCDLWLVDYRLQPEMPMAWANRGWRLWQYAGDDYAGGGGPFGPMSRAVVGVDRCDRNLFQGNMTALYQFWNGVIGPAA</sequence>
<proteinExistence type="inferred from homology"/>
<dbReference type="InterPro" id="IPR017853">
    <property type="entry name" value="GH"/>
</dbReference>
<keyword evidence="2" id="KW-0732">Signal</keyword>
<dbReference type="RefSeq" id="WP_101250767.1">
    <property type="nucleotide sequence ID" value="NZ_PIUM01000011.1"/>
</dbReference>
<name>A0A2N3PVR8_9PROT</name>
<dbReference type="GO" id="GO:0009253">
    <property type="term" value="P:peptidoglycan catabolic process"/>
    <property type="evidence" value="ECO:0007669"/>
    <property type="project" value="InterPro"/>
</dbReference>
<evidence type="ECO:0000313" key="3">
    <source>
        <dbReference type="EMBL" id="PKU24481.1"/>
    </source>
</evidence>
<comment type="similarity">
    <text evidence="1">Belongs to the glycosyl hydrolase 25 family.</text>
</comment>
<feature type="signal peptide" evidence="2">
    <location>
        <begin position="1"/>
        <end position="20"/>
    </location>
</feature>
<dbReference type="SUPFAM" id="SSF51445">
    <property type="entry name" value="(Trans)glycosidases"/>
    <property type="match status" value="1"/>
</dbReference>
<gene>
    <name evidence="3" type="ORF">CWS72_11590</name>
</gene>
<dbReference type="Proteomes" id="UP000233293">
    <property type="component" value="Unassembled WGS sequence"/>
</dbReference>
<evidence type="ECO:0000256" key="2">
    <source>
        <dbReference type="SAM" id="SignalP"/>
    </source>
</evidence>
<dbReference type="GO" id="GO:0016052">
    <property type="term" value="P:carbohydrate catabolic process"/>
    <property type="evidence" value="ECO:0007669"/>
    <property type="project" value="TreeGrafter"/>
</dbReference>